<sequence>MKAQQTPAAFFKTLPLMFLALLAGMVMMGTIMYVMNPVTAYELDFKNPFLIIMLIAMIAGIFGSNLLYNYNKNKIDLKDSTESKVARIQQAVIIRFAFVEGPALLGIILYLKESNLIFLMLSAMMVLYFLTLKPSKEKIIDDMNLTSEQKRDLE</sequence>
<dbReference type="Proteomes" id="UP001184853">
    <property type="component" value="Unassembled WGS sequence"/>
</dbReference>
<dbReference type="EMBL" id="JAVDQS010000010">
    <property type="protein sequence ID" value="MDR6406271.1"/>
    <property type="molecule type" value="Genomic_DNA"/>
</dbReference>
<dbReference type="RefSeq" id="WP_115983104.1">
    <property type="nucleotide sequence ID" value="NZ_JAVDQS010000010.1"/>
</dbReference>
<organism evidence="2 3">
    <name type="scientific">Chryseobacterium geocarposphaerae</name>
    <dbReference type="NCBI Taxonomy" id="1416776"/>
    <lineage>
        <taxon>Bacteria</taxon>
        <taxon>Pseudomonadati</taxon>
        <taxon>Bacteroidota</taxon>
        <taxon>Flavobacteriia</taxon>
        <taxon>Flavobacteriales</taxon>
        <taxon>Weeksellaceae</taxon>
        <taxon>Chryseobacterium group</taxon>
        <taxon>Chryseobacterium</taxon>
    </lineage>
</organism>
<accession>A0ABU1LHS5</accession>
<evidence type="ECO:0000313" key="2">
    <source>
        <dbReference type="EMBL" id="MDR6406271.1"/>
    </source>
</evidence>
<feature type="transmembrane region" description="Helical" evidence="1">
    <location>
        <begin position="48"/>
        <end position="70"/>
    </location>
</feature>
<feature type="transmembrane region" description="Helical" evidence="1">
    <location>
        <begin position="116"/>
        <end position="132"/>
    </location>
</feature>
<gene>
    <name evidence="2" type="ORF">J2781_003228</name>
</gene>
<keyword evidence="1" id="KW-0812">Transmembrane</keyword>
<keyword evidence="1" id="KW-1133">Transmembrane helix</keyword>
<evidence type="ECO:0000256" key="1">
    <source>
        <dbReference type="SAM" id="Phobius"/>
    </source>
</evidence>
<evidence type="ECO:0000313" key="3">
    <source>
        <dbReference type="Proteomes" id="UP001184853"/>
    </source>
</evidence>
<keyword evidence="1" id="KW-0472">Membrane</keyword>
<feature type="transmembrane region" description="Helical" evidence="1">
    <location>
        <begin position="16"/>
        <end position="36"/>
    </location>
</feature>
<reference evidence="2 3" key="1">
    <citation type="submission" date="2023-07" db="EMBL/GenBank/DDBJ databases">
        <title>Sorghum-associated microbial communities from plants grown in Nebraska, USA.</title>
        <authorList>
            <person name="Schachtman D."/>
        </authorList>
    </citation>
    <scope>NUCLEOTIDE SEQUENCE [LARGE SCALE GENOMIC DNA]</scope>
    <source>
        <strain evidence="2 3">DS1709</strain>
    </source>
</reference>
<protein>
    <submittedName>
        <fullName evidence="2">Apolipoprotein N-acyltransferase</fullName>
    </submittedName>
</protein>
<proteinExistence type="predicted"/>
<comment type="caution">
    <text evidence="2">The sequence shown here is derived from an EMBL/GenBank/DDBJ whole genome shotgun (WGS) entry which is preliminary data.</text>
</comment>
<keyword evidence="3" id="KW-1185">Reference proteome</keyword>
<name>A0ABU1LHS5_9FLAO</name>
<feature type="transmembrane region" description="Helical" evidence="1">
    <location>
        <begin position="91"/>
        <end position="110"/>
    </location>
</feature>